<organism evidence="1 2">
    <name type="scientific">Schleiferilactobacillus perolens DSM 12744</name>
    <dbReference type="NCBI Taxonomy" id="1423792"/>
    <lineage>
        <taxon>Bacteria</taxon>
        <taxon>Bacillati</taxon>
        <taxon>Bacillota</taxon>
        <taxon>Bacilli</taxon>
        <taxon>Lactobacillales</taxon>
        <taxon>Lactobacillaceae</taxon>
        <taxon>Schleiferilactobacillus</taxon>
    </lineage>
</organism>
<dbReference type="AlphaFoldDB" id="A0A0R1MNN8"/>
<evidence type="ECO:0008006" key="3">
    <source>
        <dbReference type="Google" id="ProtNLM"/>
    </source>
</evidence>
<keyword evidence="2" id="KW-1185">Reference proteome</keyword>
<reference evidence="1 2" key="1">
    <citation type="journal article" date="2015" name="Genome Announc.">
        <title>Expanding the biotechnology potential of lactobacilli through comparative genomics of 213 strains and associated genera.</title>
        <authorList>
            <person name="Sun Z."/>
            <person name="Harris H.M."/>
            <person name="McCann A."/>
            <person name="Guo C."/>
            <person name="Argimon S."/>
            <person name="Zhang W."/>
            <person name="Yang X."/>
            <person name="Jeffery I.B."/>
            <person name="Cooney J.C."/>
            <person name="Kagawa T.F."/>
            <person name="Liu W."/>
            <person name="Song Y."/>
            <person name="Salvetti E."/>
            <person name="Wrobel A."/>
            <person name="Rasinkangas P."/>
            <person name="Parkhill J."/>
            <person name="Rea M.C."/>
            <person name="O'Sullivan O."/>
            <person name="Ritari J."/>
            <person name="Douillard F.P."/>
            <person name="Paul Ross R."/>
            <person name="Yang R."/>
            <person name="Briner A.E."/>
            <person name="Felis G.E."/>
            <person name="de Vos W.M."/>
            <person name="Barrangou R."/>
            <person name="Klaenhammer T.R."/>
            <person name="Caufield P.W."/>
            <person name="Cui Y."/>
            <person name="Zhang H."/>
            <person name="O'Toole P.W."/>
        </authorList>
    </citation>
    <scope>NUCLEOTIDE SEQUENCE [LARGE SCALE GENOMIC DNA]</scope>
    <source>
        <strain evidence="1 2">DSM 12744</strain>
    </source>
</reference>
<name>A0A0R1MNN8_9LACO</name>
<proteinExistence type="predicted"/>
<evidence type="ECO:0000313" key="1">
    <source>
        <dbReference type="EMBL" id="KRL09638.1"/>
    </source>
</evidence>
<sequence length="161" mass="17880">MAKDYFGGISMAKLEEISAAKVKLGYPADTSRVVYAQTDDMVGRGFGIVVAALSNPMFYLSFEEDGLLMLECTPLYKLTGKHILIGKEQIKSLHFEKEKFHLFGMTNGHSPLANDALMVENNDGDVANIAVWKRLVGFSWVKQNHDNVVQLLNQGKIHYGA</sequence>
<dbReference type="Proteomes" id="UP000051330">
    <property type="component" value="Unassembled WGS sequence"/>
</dbReference>
<dbReference type="PATRIC" id="fig|1423792.3.peg.1104"/>
<comment type="caution">
    <text evidence="1">The sequence shown here is derived from an EMBL/GenBank/DDBJ whole genome shotgun (WGS) entry which is preliminary data.</text>
</comment>
<evidence type="ECO:0000313" key="2">
    <source>
        <dbReference type="Proteomes" id="UP000051330"/>
    </source>
</evidence>
<gene>
    <name evidence="1" type="ORF">FD09_GL001084</name>
</gene>
<protein>
    <recommendedName>
        <fullName evidence="3">YokE-like PH domain-containing protein</fullName>
    </recommendedName>
</protein>
<dbReference type="EMBL" id="AZEC01000017">
    <property type="protein sequence ID" value="KRL09638.1"/>
    <property type="molecule type" value="Genomic_DNA"/>
</dbReference>
<accession>A0A0R1MNN8</accession>